<evidence type="ECO:0000256" key="2">
    <source>
        <dbReference type="ARBA" id="ARBA00022723"/>
    </source>
</evidence>
<evidence type="ECO:0000256" key="4">
    <source>
        <dbReference type="ARBA" id="ARBA00022833"/>
    </source>
</evidence>
<sequence>MTAIAWQWSWPGLNTPLLVSQEVASLLEGYRQMRFDVERGGQLFVDPSSAAGLVLALATPPHKDDRAGRTWLDLNARRCRKEIELANAAGLRLVGYWHTHPQSIPMISPTDIGSFSRFAAHYTQELPHPLAIIVGNSSSHEGIKAWSFRDEHYVEATWSRWPG</sequence>
<dbReference type="SUPFAM" id="SSF102712">
    <property type="entry name" value="JAB1/MPN domain"/>
    <property type="match status" value="1"/>
</dbReference>
<dbReference type="RefSeq" id="WP_058134904.1">
    <property type="nucleotide sequence ID" value="NZ_CP018743.1"/>
</dbReference>
<evidence type="ECO:0000259" key="6">
    <source>
        <dbReference type="Pfam" id="PF14464"/>
    </source>
</evidence>
<evidence type="ECO:0000256" key="5">
    <source>
        <dbReference type="ARBA" id="ARBA00023049"/>
    </source>
</evidence>
<keyword evidence="3" id="KW-0378">Hydrolase</keyword>
<dbReference type="InterPro" id="IPR028090">
    <property type="entry name" value="JAB_dom_prok"/>
</dbReference>
<dbReference type="GO" id="GO:0008237">
    <property type="term" value="F:metallopeptidase activity"/>
    <property type="evidence" value="ECO:0007669"/>
    <property type="project" value="UniProtKB-KW"/>
</dbReference>
<dbReference type="AlphaFoldDB" id="A0A1L5PYL1"/>
<evidence type="ECO:0000313" key="7">
    <source>
        <dbReference type="EMBL" id="APO85116.1"/>
    </source>
</evidence>
<dbReference type="Gene3D" id="3.40.140.10">
    <property type="entry name" value="Cytidine Deaminase, domain 2"/>
    <property type="match status" value="1"/>
</dbReference>
<dbReference type="Pfam" id="PF14464">
    <property type="entry name" value="Prok-JAB"/>
    <property type="match status" value="1"/>
</dbReference>
<keyword evidence="5" id="KW-0482">Metalloprotease</keyword>
<evidence type="ECO:0000256" key="1">
    <source>
        <dbReference type="ARBA" id="ARBA00022670"/>
    </source>
</evidence>
<keyword evidence="1" id="KW-0645">Protease</keyword>
<keyword evidence="2" id="KW-0479">Metal-binding</keyword>
<proteinExistence type="predicted"/>
<dbReference type="EMBL" id="CP018743">
    <property type="protein sequence ID" value="APO85116.1"/>
    <property type="molecule type" value="Genomic_DNA"/>
</dbReference>
<name>A0A1L5PYL1_PSEPU</name>
<accession>A0A1L5PYL1</accession>
<dbReference type="Proteomes" id="UP000185146">
    <property type="component" value="Chromosome"/>
</dbReference>
<dbReference type="GO" id="GO:0046872">
    <property type="term" value="F:metal ion binding"/>
    <property type="evidence" value="ECO:0007669"/>
    <property type="project" value="UniProtKB-KW"/>
</dbReference>
<evidence type="ECO:0000256" key="3">
    <source>
        <dbReference type="ARBA" id="ARBA00022801"/>
    </source>
</evidence>
<dbReference type="GO" id="GO:0006508">
    <property type="term" value="P:proteolysis"/>
    <property type="evidence" value="ECO:0007669"/>
    <property type="project" value="UniProtKB-KW"/>
</dbReference>
<feature type="domain" description="JAB" evidence="6">
    <location>
        <begin position="76"/>
        <end position="147"/>
    </location>
</feature>
<reference evidence="7 8" key="1">
    <citation type="submission" date="2016-12" db="EMBL/GenBank/DDBJ databases">
        <title>Draft Genome Sequence of Mercury Resistant Pseudomonas DRA525.</title>
        <authorList>
            <person name="Drace K.M."/>
        </authorList>
    </citation>
    <scope>NUCLEOTIDE SEQUENCE [LARGE SCALE GENOMIC DNA]</scope>
    <source>
        <strain evidence="7 8">DRA525</strain>
    </source>
</reference>
<gene>
    <name evidence="7" type="ORF">BL240_28160</name>
</gene>
<keyword evidence="4" id="KW-0862">Zinc</keyword>
<organism evidence="7 8">
    <name type="scientific">Pseudomonas putida</name>
    <name type="common">Arthrobacter siderocapsulatus</name>
    <dbReference type="NCBI Taxonomy" id="303"/>
    <lineage>
        <taxon>Bacteria</taxon>
        <taxon>Pseudomonadati</taxon>
        <taxon>Pseudomonadota</taxon>
        <taxon>Gammaproteobacteria</taxon>
        <taxon>Pseudomonadales</taxon>
        <taxon>Pseudomonadaceae</taxon>
        <taxon>Pseudomonas</taxon>
    </lineage>
</organism>
<protein>
    <recommendedName>
        <fullName evidence="6">JAB domain-containing protein</fullName>
    </recommendedName>
</protein>
<evidence type="ECO:0000313" key="8">
    <source>
        <dbReference type="Proteomes" id="UP000185146"/>
    </source>
</evidence>